<reference evidence="2 3" key="1">
    <citation type="submission" date="2024-04" db="EMBL/GenBank/DDBJ databases">
        <title>Isolation of an actinomycete strain from pig manure.</title>
        <authorList>
            <person name="Gong T."/>
            <person name="Yu Z."/>
            <person name="An M."/>
            <person name="Wei C."/>
            <person name="Yang W."/>
            <person name="Liu L."/>
        </authorList>
    </citation>
    <scope>NUCLEOTIDE SEQUENCE [LARGE SCALE GENOMIC DNA]</scope>
    <source>
        <strain evidence="2 3">ZF39</strain>
    </source>
</reference>
<evidence type="ECO:0008006" key="4">
    <source>
        <dbReference type="Google" id="ProtNLM"/>
    </source>
</evidence>
<keyword evidence="1" id="KW-0732">Signal</keyword>
<evidence type="ECO:0000256" key="1">
    <source>
        <dbReference type="SAM" id="SignalP"/>
    </source>
</evidence>
<proteinExistence type="predicted"/>
<feature type="chain" id="PRO_5045074018" description="Lipoprotein" evidence="1">
    <location>
        <begin position="20"/>
        <end position="309"/>
    </location>
</feature>
<keyword evidence="3" id="KW-1185">Reference proteome</keyword>
<accession>A0ABZ3FIL3</accession>
<dbReference type="RefSeq" id="WP_425307299.1">
    <property type="nucleotide sequence ID" value="NZ_CP154795.1"/>
</dbReference>
<dbReference type="EMBL" id="CP154795">
    <property type="protein sequence ID" value="XAN05864.1"/>
    <property type="molecule type" value="Genomic_DNA"/>
</dbReference>
<evidence type="ECO:0000313" key="2">
    <source>
        <dbReference type="EMBL" id="XAN05864.1"/>
    </source>
</evidence>
<dbReference type="Proteomes" id="UP001442841">
    <property type="component" value="Chromosome"/>
</dbReference>
<protein>
    <recommendedName>
        <fullName evidence="4">Lipoprotein</fullName>
    </recommendedName>
</protein>
<dbReference type="PROSITE" id="PS51257">
    <property type="entry name" value="PROKAR_LIPOPROTEIN"/>
    <property type="match status" value="1"/>
</dbReference>
<sequence>MRRALATLSALALPLTLTACGTSIPGLPGSGSGFGAALNRLEIGSRDQILTVGYADVARVRELFGDYPAAPATDPSQRNARDAWLMTLTGAPQAIQMPSPRSPLAQSEGSYFTHATASVRAYGGTQSNSSWTAGGAGMFDELAPKLSETYTVAGDTATLSTRDQVLSRSLPTTIRKDGDALITATPSDQGSPIKVTERVGDLKGCLGDPDLAVISAPFESRGGVALMGTAVTLHSTTSATAVHCVRAADGTDPNTLADQLRGRQGHDYTATNVSVSGQVVKVELTPTKDPLESARNTILSMPERVFPVF</sequence>
<name>A0ABZ3FIL3_9ACTN</name>
<gene>
    <name evidence="2" type="ORF">AADG42_00595</name>
</gene>
<feature type="signal peptide" evidence="1">
    <location>
        <begin position="1"/>
        <end position="19"/>
    </location>
</feature>
<organism evidence="2 3">
    <name type="scientific">Ammonicoccus fulvus</name>
    <dbReference type="NCBI Taxonomy" id="3138240"/>
    <lineage>
        <taxon>Bacteria</taxon>
        <taxon>Bacillati</taxon>
        <taxon>Actinomycetota</taxon>
        <taxon>Actinomycetes</taxon>
        <taxon>Propionibacteriales</taxon>
        <taxon>Propionibacteriaceae</taxon>
        <taxon>Ammonicoccus</taxon>
    </lineage>
</organism>
<evidence type="ECO:0000313" key="3">
    <source>
        <dbReference type="Proteomes" id="UP001442841"/>
    </source>
</evidence>